<accession>A0ABU2VL57</accession>
<organism evidence="3 4">
    <name type="scientific">Streptomyces doebereineriae</name>
    <dbReference type="NCBI Taxonomy" id="3075528"/>
    <lineage>
        <taxon>Bacteria</taxon>
        <taxon>Bacillati</taxon>
        <taxon>Actinomycetota</taxon>
        <taxon>Actinomycetes</taxon>
        <taxon>Kitasatosporales</taxon>
        <taxon>Streptomycetaceae</taxon>
        <taxon>Streptomyces</taxon>
    </lineage>
</organism>
<keyword evidence="3" id="KW-0378">Hydrolase</keyword>
<dbReference type="Pfam" id="PF09587">
    <property type="entry name" value="PGA_cap"/>
    <property type="match status" value="1"/>
</dbReference>
<dbReference type="PANTHER" id="PTHR33393">
    <property type="entry name" value="POLYGLUTAMINE SYNTHESIS ACCESSORY PROTEIN RV0574C-RELATED"/>
    <property type="match status" value="1"/>
</dbReference>
<dbReference type="InterPro" id="IPR052169">
    <property type="entry name" value="CW_Biosynth-Accessory"/>
</dbReference>
<comment type="caution">
    <text evidence="3">The sequence shown here is derived from an EMBL/GenBank/DDBJ whole genome shotgun (WGS) entry which is preliminary data.</text>
</comment>
<reference evidence="4" key="1">
    <citation type="submission" date="2023-07" db="EMBL/GenBank/DDBJ databases">
        <title>30 novel species of actinomycetes from the DSMZ collection.</title>
        <authorList>
            <person name="Nouioui I."/>
        </authorList>
    </citation>
    <scope>NUCLEOTIDE SEQUENCE [LARGE SCALE GENOMIC DNA]</scope>
    <source>
        <strain evidence="4">DSM 41640</strain>
    </source>
</reference>
<dbReference type="SUPFAM" id="SSF56300">
    <property type="entry name" value="Metallo-dependent phosphatases"/>
    <property type="match status" value="1"/>
</dbReference>
<evidence type="ECO:0000313" key="4">
    <source>
        <dbReference type="Proteomes" id="UP001183824"/>
    </source>
</evidence>
<gene>
    <name evidence="3" type="ORF">RNB18_40340</name>
</gene>
<dbReference type="RefSeq" id="WP_311719087.1">
    <property type="nucleotide sequence ID" value="NZ_JAVREZ010000020.1"/>
</dbReference>
<dbReference type="EMBL" id="JAVREZ010000020">
    <property type="protein sequence ID" value="MDT0486333.1"/>
    <property type="molecule type" value="Genomic_DNA"/>
</dbReference>
<feature type="domain" description="Capsule synthesis protein CapA" evidence="2">
    <location>
        <begin position="20"/>
        <end position="337"/>
    </location>
</feature>
<keyword evidence="4" id="KW-1185">Reference proteome</keyword>
<dbReference type="InterPro" id="IPR019079">
    <property type="entry name" value="Capsule_synth_CapA"/>
</dbReference>
<evidence type="ECO:0000259" key="2">
    <source>
        <dbReference type="SMART" id="SM00854"/>
    </source>
</evidence>
<dbReference type="Proteomes" id="UP001183824">
    <property type="component" value="Unassembled WGS sequence"/>
</dbReference>
<evidence type="ECO:0000313" key="3">
    <source>
        <dbReference type="EMBL" id="MDT0486333.1"/>
    </source>
</evidence>
<name>A0ABU2VL57_9ACTN</name>
<dbReference type="SMART" id="SM00854">
    <property type="entry name" value="PGA_cap"/>
    <property type="match status" value="1"/>
</dbReference>
<comment type="similarity">
    <text evidence="1">Belongs to the CapA family.</text>
</comment>
<dbReference type="PANTHER" id="PTHR33393:SF13">
    <property type="entry name" value="PGA BIOSYNTHESIS PROTEIN CAPA"/>
    <property type="match status" value="1"/>
</dbReference>
<proteinExistence type="inferred from homology"/>
<evidence type="ECO:0000256" key="1">
    <source>
        <dbReference type="ARBA" id="ARBA00005662"/>
    </source>
</evidence>
<sequence>MTDGKLSPSWRQANVRDGFTLAAVGDLVVDDALAPLLEARSPRLLELLRSADVTFGNFESTAIDLTEFDGWPEAESGGSWLISTSRVPADLRRIGFDLMARANNHTTDWGVAGMRSTDRLLTEAGIVHAGTGDTLADARAPRFLTTPAGRVSLVSVASRFEPMSRAADPLGRVPGRPGVNALRTTRHVLVAAQRLRELALIRDALPPGSVRASVHEADRRDGTVTLFGTRYAAKPGPEPHTDAVEFRFSVHESDRRQVLHTVRQAKQTSDFTIATMHTHEPGNYSQEPPDFLPPIAREAIDNGADAFLGHGPHQLRGIEVYRGRPIFYSLGNFVFMENTQQPLTRGAFDKDGGREHETEAEFLERKRVHGVFGEQIWYESVVAVSRFDGDGTLRAVELHPVELHWDGPRDADRGIPRPADPPAAERILRRLRRLSEPFGTEIAIRQGVGHLSL</sequence>
<dbReference type="EC" id="3.1.-.-" evidence="3"/>
<protein>
    <submittedName>
        <fullName evidence="3">CapA family protein</fullName>
        <ecNumber evidence="3">3.1.-.-</ecNumber>
    </submittedName>
</protein>
<dbReference type="InterPro" id="IPR029052">
    <property type="entry name" value="Metallo-depent_PP-like"/>
</dbReference>
<dbReference type="CDD" id="cd07381">
    <property type="entry name" value="MPP_CapA"/>
    <property type="match status" value="1"/>
</dbReference>
<dbReference type="GO" id="GO:0016787">
    <property type="term" value="F:hydrolase activity"/>
    <property type="evidence" value="ECO:0007669"/>
    <property type="project" value="UniProtKB-KW"/>
</dbReference>